<dbReference type="Gene3D" id="6.10.140.1060">
    <property type="match status" value="1"/>
</dbReference>
<dbReference type="Pfam" id="PF12775">
    <property type="entry name" value="AAA_7"/>
    <property type="match status" value="1"/>
</dbReference>
<dbReference type="Gene3D" id="1.10.8.1220">
    <property type="match status" value="1"/>
</dbReference>
<dbReference type="Gene3D" id="1.20.140.100">
    <property type="entry name" value="Dynein heavy chain, N-terminal domain 2"/>
    <property type="match status" value="1"/>
</dbReference>
<evidence type="ECO:0000256" key="13">
    <source>
        <dbReference type="ARBA" id="ARBA00023273"/>
    </source>
</evidence>
<dbReference type="FunFam" id="3.40.50.300:FF:001145">
    <property type="entry name" value="Putative dynein heavy chain"/>
    <property type="match status" value="1"/>
</dbReference>
<dbReference type="InterPro" id="IPR004273">
    <property type="entry name" value="Dynein_heavy_D6_P-loop"/>
</dbReference>
<dbReference type="Pfam" id="PF18199">
    <property type="entry name" value="Dynein_C"/>
    <property type="match status" value="1"/>
</dbReference>
<dbReference type="EMBL" id="CAJNDS010001602">
    <property type="protein sequence ID" value="CAE7267106.1"/>
    <property type="molecule type" value="Genomic_DNA"/>
</dbReference>
<feature type="domain" description="Dynein heavy chain hydrolytic ATP-binding dynein motor region" evidence="18">
    <location>
        <begin position="865"/>
        <end position="1192"/>
    </location>
</feature>
<dbReference type="FunFam" id="1.20.920.30:FF:000002">
    <property type="entry name" value="Dynein axonemal heavy chain 3"/>
    <property type="match status" value="1"/>
</dbReference>
<evidence type="ECO:0000259" key="18">
    <source>
        <dbReference type="Pfam" id="PF12774"/>
    </source>
</evidence>
<evidence type="ECO:0000256" key="9">
    <source>
        <dbReference type="ARBA" id="ARBA00023054"/>
    </source>
</evidence>
<dbReference type="InterPro" id="IPR024317">
    <property type="entry name" value="Dynein_heavy_chain_D4_dom"/>
</dbReference>
<dbReference type="InterPro" id="IPR035706">
    <property type="entry name" value="AAA_9"/>
</dbReference>
<keyword evidence="15" id="KW-0472">Membrane</keyword>
<dbReference type="InterPro" id="IPR042228">
    <property type="entry name" value="Dynein_linker_3"/>
</dbReference>
<comment type="subcellular location">
    <subcellularLocation>
        <location evidence="1">Cell projection</location>
        <location evidence="1">Cilium</location>
    </subcellularLocation>
    <subcellularLocation>
        <location evidence="2">Cytoplasm</location>
        <location evidence="2">Cytoskeleton</location>
    </subcellularLocation>
</comment>
<dbReference type="SUPFAM" id="SSF52540">
    <property type="entry name" value="P-loop containing nucleoside triphosphate hydrolases"/>
    <property type="match status" value="4"/>
</dbReference>
<dbReference type="Pfam" id="PF12777">
    <property type="entry name" value="MT"/>
    <property type="match status" value="2"/>
</dbReference>
<keyword evidence="7" id="KW-0067">ATP-binding</keyword>
<dbReference type="FunFam" id="3.20.180.20:FF:000003">
    <property type="entry name" value="Dynein heavy chain 12, axonemal"/>
    <property type="match status" value="1"/>
</dbReference>
<evidence type="ECO:0000256" key="6">
    <source>
        <dbReference type="ARBA" id="ARBA00022741"/>
    </source>
</evidence>
<proteinExistence type="inferred from homology"/>
<evidence type="ECO:0000256" key="4">
    <source>
        <dbReference type="ARBA" id="ARBA00022490"/>
    </source>
</evidence>
<feature type="coiled-coil region" evidence="14">
    <location>
        <begin position="241"/>
        <end position="301"/>
    </location>
</feature>
<evidence type="ECO:0000313" key="26">
    <source>
        <dbReference type="EMBL" id="CAE7267106.1"/>
    </source>
</evidence>
<gene>
    <name evidence="26" type="primary">Dnah7</name>
    <name evidence="26" type="ORF">SNAT2548_LOCUS14145</name>
</gene>
<dbReference type="InterPro" id="IPR027417">
    <property type="entry name" value="P-loop_NTPase"/>
</dbReference>
<evidence type="ECO:0000259" key="20">
    <source>
        <dbReference type="Pfam" id="PF12780"/>
    </source>
</evidence>
<feature type="transmembrane region" description="Helical" evidence="15">
    <location>
        <begin position="2175"/>
        <end position="2196"/>
    </location>
</feature>
<feature type="transmembrane region" description="Helical" evidence="15">
    <location>
        <begin position="2152"/>
        <end position="2169"/>
    </location>
</feature>
<dbReference type="InterPro" id="IPR041228">
    <property type="entry name" value="Dynein_C"/>
</dbReference>
<feature type="domain" description="Dynein 2 heavy chain 1 cytoplasmic ATPase lid" evidence="25">
    <location>
        <begin position="1711"/>
        <end position="1793"/>
    </location>
</feature>
<dbReference type="FunFam" id="3.40.50.300:FF:000362">
    <property type="entry name" value="Dynein, axonemal, heavy chain 6"/>
    <property type="match status" value="1"/>
</dbReference>
<dbReference type="GO" id="GO:0005929">
    <property type="term" value="C:cilium"/>
    <property type="evidence" value="ECO:0007669"/>
    <property type="project" value="UniProtKB-SubCell"/>
</dbReference>
<dbReference type="InterPro" id="IPR024743">
    <property type="entry name" value="Dynein_HC_stalk"/>
</dbReference>
<dbReference type="Gene3D" id="1.10.287.2620">
    <property type="match status" value="1"/>
</dbReference>
<dbReference type="InterPro" id="IPR026983">
    <property type="entry name" value="DHC"/>
</dbReference>
<dbReference type="GO" id="GO:0005874">
    <property type="term" value="C:microtubule"/>
    <property type="evidence" value="ECO:0007669"/>
    <property type="project" value="UniProtKB-KW"/>
</dbReference>
<dbReference type="GO" id="GO:0007018">
    <property type="term" value="P:microtubule-based movement"/>
    <property type="evidence" value="ECO:0007669"/>
    <property type="project" value="InterPro"/>
</dbReference>
<dbReference type="FunFam" id="1.10.8.710:FF:000001">
    <property type="entry name" value="Dynein axonemal heavy chain 2"/>
    <property type="match status" value="1"/>
</dbReference>
<dbReference type="Gene3D" id="3.20.180.20">
    <property type="entry name" value="Dynein heavy chain, N-terminal domain 2"/>
    <property type="match status" value="1"/>
</dbReference>
<dbReference type="Pfam" id="PF08393">
    <property type="entry name" value="DHC_N2"/>
    <property type="match status" value="1"/>
</dbReference>
<keyword evidence="10" id="KW-0969">Cilium</keyword>
<evidence type="ECO:0000256" key="8">
    <source>
        <dbReference type="ARBA" id="ARBA00023017"/>
    </source>
</evidence>
<dbReference type="OrthoDB" id="5593012at2759"/>
<dbReference type="InterPro" id="IPR013602">
    <property type="entry name" value="Dynein_heavy_linker"/>
</dbReference>
<evidence type="ECO:0000313" key="27">
    <source>
        <dbReference type="Proteomes" id="UP000604046"/>
    </source>
</evidence>
<dbReference type="PANTHER" id="PTHR22878">
    <property type="entry name" value="DYNEIN HEAVY CHAIN 6, AXONEMAL-LIKE-RELATED"/>
    <property type="match status" value="1"/>
</dbReference>
<keyword evidence="4" id="KW-0963">Cytoplasm</keyword>
<dbReference type="Gene3D" id="1.20.920.20">
    <property type="match status" value="1"/>
</dbReference>
<comment type="caution">
    <text evidence="26">The sequence shown here is derived from an EMBL/GenBank/DDBJ whole genome shotgun (WGS) entry which is preliminary data.</text>
</comment>
<keyword evidence="9 14" id="KW-0175">Coiled coil</keyword>
<dbReference type="Pfam" id="PF03028">
    <property type="entry name" value="Dynein_heavy"/>
    <property type="match status" value="1"/>
</dbReference>
<name>A0A812MKQ5_9DINO</name>
<dbReference type="Pfam" id="PF22597">
    <property type="entry name" value="DYN_lid"/>
    <property type="match status" value="1"/>
</dbReference>
<evidence type="ECO:0000259" key="21">
    <source>
        <dbReference type="Pfam" id="PF12781"/>
    </source>
</evidence>
<keyword evidence="27" id="KW-1185">Reference proteome</keyword>
<dbReference type="Pfam" id="PF12780">
    <property type="entry name" value="AAA_8"/>
    <property type="match status" value="2"/>
</dbReference>
<dbReference type="Gene3D" id="3.10.490.20">
    <property type="match status" value="1"/>
</dbReference>
<dbReference type="FunFam" id="1.20.920.20:FF:000001">
    <property type="entry name" value="dynein heavy chain 2, axonemal"/>
    <property type="match status" value="1"/>
</dbReference>
<evidence type="ECO:0000256" key="12">
    <source>
        <dbReference type="ARBA" id="ARBA00023212"/>
    </source>
</evidence>
<feature type="domain" description="Dynein heavy chain C-terminal" evidence="24">
    <location>
        <begin position="3975"/>
        <end position="4266"/>
    </location>
</feature>
<dbReference type="Pfam" id="PF18198">
    <property type="entry name" value="AAA_lid_11"/>
    <property type="match status" value="1"/>
</dbReference>
<keyword evidence="5" id="KW-0493">Microtubule</keyword>
<dbReference type="Gene3D" id="1.10.8.710">
    <property type="match status" value="1"/>
</dbReference>
<dbReference type="GO" id="GO:0008569">
    <property type="term" value="F:minus-end-directed microtubule motor activity"/>
    <property type="evidence" value="ECO:0007669"/>
    <property type="project" value="InterPro"/>
</dbReference>
<dbReference type="Gene3D" id="3.40.50.300">
    <property type="entry name" value="P-loop containing nucleotide triphosphate hydrolases"/>
    <property type="match status" value="6"/>
</dbReference>
<feature type="transmembrane region" description="Helical" evidence="15">
    <location>
        <begin position="2103"/>
        <end position="2120"/>
    </location>
</feature>
<dbReference type="InterPro" id="IPR054354">
    <property type="entry name" value="DYNC2H1-like_lid"/>
</dbReference>
<feature type="domain" description="Dynein heavy chain linker" evidence="17">
    <location>
        <begin position="315"/>
        <end position="723"/>
    </location>
</feature>
<evidence type="ECO:0000256" key="3">
    <source>
        <dbReference type="ARBA" id="ARBA00008887"/>
    </source>
</evidence>
<accession>A0A812MKQ5</accession>
<evidence type="ECO:0000259" key="16">
    <source>
        <dbReference type="Pfam" id="PF03028"/>
    </source>
</evidence>
<keyword evidence="6" id="KW-0547">Nucleotide-binding</keyword>
<dbReference type="InterPro" id="IPR041658">
    <property type="entry name" value="AAA_lid_11"/>
</dbReference>
<evidence type="ECO:0000259" key="17">
    <source>
        <dbReference type="Pfam" id="PF08393"/>
    </source>
</evidence>
<evidence type="ECO:0000259" key="19">
    <source>
        <dbReference type="Pfam" id="PF12777"/>
    </source>
</evidence>
<dbReference type="Pfam" id="PF12774">
    <property type="entry name" value="AAA_6"/>
    <property type="match status" value="1"/>
</dbReference>
<dbReference type="FunFam" id="3.40.50.300:FF:000063">
    <property type="entry name" value="dynein heavy chain 6, axonemal"/>
    <property type="match status" value="1"/>
</dbReference>
<dbReference type="FunFam" id="1.10.8.1220:FF:000001">
    <property type="entry name" value="Dynein axonemal heavy chain 5"/>
    <property type="match status" value="1"/>
</dbReference>
<protein>
    <submittedName>
        <fullName evidence="26">Dnah7 protein</fullName>
    </submittedName>
</protein>
<evidence type="ECO:0000256" key="10">
    <source>
        <dbReference type="ARBA" id="ARBA00023069"/>
    </source>
</evidence>
<feature type="domain" description="Dynein heavy chain AAA lid" evidence="23">
    <location>
        <begin position="3796"/>
        <end position="3927"/>
    </location>
</feature>
<dbReference type="GO" id="GO:0045505">
    <property type="term" value="F:dynein intermediate chain binding"/>
    <property type="evidence" value="ECO:0007669"/>
    <property type="project" value="InterPro"/>
</dbReference>
<dbReference type="InterPro" id="IPR042222">
    <property type="entry name" value="Dynein_2_N"/>
</dbReference>
<organism evidence="26 27">
    <name type="scientific">Symbiodinium natans</name>
    <dbReference type="NCBI Taxonomy" id="878477"/>
    <lineage>
        <taxon>Eukaryota</taxon>
        <taxon>Sar</taxon>
        <taxon>Alveolata</taxon>
        <taxon>Dinophyceae</taxon>
        <taxon>Suessiales</taxon>
        <taxon>Symbiodiniaceae</taxon>
        <taxon>Symbiodinium</taxon>
    </lineage>
</organism>
<evidence type="ECO:0000259" key="22">
    <source>
        <dbReference type="Pfam" id="PF17852"/>
    </source>
</evidence>
<evidence type="ECO:0000259" key="24">
    <source>
        <dbReference type="Pfam" id="PF18199"/>
    </source>
</evidence>
<feature type="domain" description="Dynein heavy chain coiled coil stalk" evidence="19">
    <location>
        <begin position="2740"/>
        <end position="2973"/>
    </location>
</feature>
<dbReference type="InterPro" id="IPR042219">
    <property type="entry name" value="AAA_lid_11_sf"/>
</dbReference>
<evidence type="ECO:0000256" key="2">
    <source>
        <dbReference type="ARBA" id="ARBA00004245"/>
    </source>
</evidence>
<keyword evidence="15" id="KW-1133">Transmembrane helix</keyword>
<comment type="similarity">
    <text evidence="3">Belongs to the dynein heavy chain family.</text>
</comment>
<feature type="domain" description="Dynein heavy chain region D6 P-loop" evidence="16">
    <location>
        <begin position="3647"/>
        <end position="3760"/>
    </location>
</feature>
<dbReference type="InterPro" id="IPR043157">
    <property type="entry name" value="Dynein_AAA1S"/>
</dbReference>
<keyword evidence="13" id="KW-0966">Cell projection</keyword>
<keyword evidence="12" id="KW-0206">Cytoskeleton</keyword>
<dbReference type="FunFam" id="1.10.8.720:FF:000001">
    <property type="entry name" value="dynein heavy chain 7, axonemal"/>
    <property type="match status" value="1"/>
</dbReference>
<sequence length="4408" mass="495129">MEAELMTFTNIEEKVLYTPECCPDGDDVEYEPLEKAVRATHETVDVCSAQPLEILERFRKYSYLLSEKVEDFDPTDIAACRERIQSYRNAKYEVQVLSESFMDFPLFRLRCAHMITTLAEKAEALAQECLRQCNANIEERADAILEEWDSTHKRILASPDSEKDMAELREFMEVVQKKVVKPLMERTREVHQQMNMVEDFGHDVGGEVVEKAFRSFEWPLQINMDVMEADRQLNTDKIAFMEQLQREVEEYQKDFQKYSSELEWVKSLDSYAVAGQVAQKIQTLQDNLVRATERVKSFSDREKLFQIDQRDYSDLEVLQDEFKPYFDLWSMAIEYNGCEEEWLSGKLANLTANEVEQTVDDNFKDSYKAYKSFEGSPNPQKVAQELRTAVQAFKKNMPIIQGLCQPAIKTSHLLQLFEDMDVDIDMEDGLTLTMCLEAGMLNHIDKVEAISTSAQKQHGLKVALQTMKNEWKAMAFGTLPYKNTGTFLLKGADDVQALLDDHIIKTQAVRGSPFVKPIEKEVKDWEAKLIYIQDLLEQWLMVQRTWLYLEPIFSSEDIVRQMPGEATKFQAVDKLWRDTMAAVDENPTVLDVTEIENLLIHFTDANKKLDQIQKCLNDYLETKRLAFPRFFFLSNDELLMILSQTKDPTAVQPHMGKCFEGINKVRFDANDEIIEAMLSVEGEVVELISKVNVNEGEKKGNVERWLLEVQDSMIRTLTKIMGDSVRAYAETQRGKWVLSWPGQVVIAVDNIYWTQEVAEAIEKGKLEDYYQTCATQLADLVELVRGELSKLERKTLTAMVTIDVHNRDVVGSLRDARVSSPKDFDWMAQLRYYWAPTGSIIMYETQKPSTTDNCQVSIINATLLYGFEYLGNSDRLVVTPLTDRCYRTLMGAFHLFYGGAPEGPAGTGKTESTKDLAKAMSVQCVVFNCSDGLDYLAMGKFFKGLASSGAWCCFDEFNRIDLEVLSVIAQQVACIQEAIRMKKRRFIFEETELELIPTCAVNITMNPGYAGRSELPDNLKALFRPCAMMVPDYALIGEIVLYSVGFGNAKPLAAKAVASLRLGSEQLSSQDHYDFGMRALKSILVAAGQLRKKFGNSRAEDILMLSALNDVNLPKFTSNDIPLFLGITGDLFPGVKLPPSDYGKLINELEGAARARHLQPKASFIHKCTQLWETIMVRHGLMVVGMNVSGKSEVENVLAAALAAVADGDLYLPCQIHKINPKSIKQGQLYGDFDENTHEWTDGILALTVRYTANADPGHRQWIMLDGPVDAVWIENMNTVLDDNKKLCLNSGEIIKLSPVTTMMFEVEDLTAASPATVSRCGMVFMEQVDIGWRVLMQSWIETAPERLQDCGEQLKTLMETNIDQCWEMCQRKIKTPVPVTQNWLVCSLLKLLMALLKIELPLDPEKDKQDMPAKEKEVKVENMFWLSMVWSFGATTDSAGRKIMNSFIRAIQQGMPVKEEFDLIADDPTMRPVSKTPFPEKDTVYEYFAFSQSNKWENWTKKITGFDIPKEALAHQLMIPTTDTVRSAFLLQSLVASEYHVLYSGLTGTGKTVVIQQELLKRFDKEKYSVISFAFSAQTNANQTQDIIDGKLDKRKKGTYGPPFGKKCLLFIDDLNMPAKEKYGAQPPIELLRQWMDTGGWYERKTAEFRNLVDLIFIGAMGPPGAGRPFLTGRFQRHFNLVFVTPFEQESLQRIFQTIMQWFLGRFPGAVAGVAGAVVKSTIQLYEDMSAAMLPTPAKSHYTFNLRDLAKVHLGICRCQKKSMESADDLARCWAHEAHRVFYDRLVTKDDQEWFREKISDILKENFKKDWKSLVKVEPLIWCDFIDPRASHYQQVEDPPKLVEVLDNFLVEYNTMAKRGMDLVLFMAAAQHRMSAKWPGAQDMQHTGVRVLKTPLGNALLVGVGGSGRKSLATLAAFVAEQETFQIEITKSYGMNDWHEDIKRLLIRCGGQMKEAGIHMLRRLQFRLLVEIPSLPSAGAIRQLLLAFEILCFAAAHRKEILEVIRGALQHLGCFSTWLRPFEDDSMVAIEVIAMRVRMVKVYFSVLAASMCSMLAVLQQRLRTGGFAGTEFWRWSLVAFLVASLAFFISSRLRRARAFNSWYVALMTLCATMLLYHAASPEDQQVWPLTQISAQMSVFCRIPAVCLTNRVCLVAVCNAILVVMVALFSPLEGLGMESAGALGAVIAAVALQVLLNGSARRKVSHKTTTSDLQASRALLHLICDAVIELDESLRLSQHSPELAAILLRDSSPCNRSLEGKRFRDFLATPEEAARAQEQLLARLKPAAAQAAAAFHTRLVDADNGKLPTEVFHVTYSKADGSTSHLLGLRDFTDQVSLAPPASLGAPVLENVSGSSALNLEARTSSKSLQPDAPSPPSIVSLQIDLAEKVVEAASLSAPDLVGMPVLSLLPSLGPELLRKACGAVDGGAARTFSFRNVVVQWGPEQMDNIDGTAEILCTQGFVQNPAACLAKSAFLDSSGAGLGCGEAMGVPGNPEPKGASQAFVHVHTCPAKAVFNSSFEGRFKACFSSTTPGSQVCFLLPDTQIANENFVEEVSGLLNTGEVPNLFNAEDKTQILELCTNLAAKEGRHGPAEVMAFFIEQCMKNMHIVLAFSPIGENFRRRVRMFPSLVNCCTIDWFHEWPDAALQSVADSFREIWDHYIPLFQVANHFLAKTGMPDDVLKGLLLLDGLGPVFTLAERFQKEVQRYYYVTPTSYLELINAFKGLLASKQDEVSKVKSRYDVGLDKIMSTEEQVTTMQAELEELKPTLKKTAEDTEQLMVVIEGKQKEAAATEEVVSKDAAETSKVAESANNMKMDCQRDLDKAMPALNSAIEALNQLSKGDIVEVKAMGKPPGGVVLVSKALCWCFGVKPKKVPAPDGRSKVDDYWDPAKKELWGDSKLLERLLNFDKDNIPADVMTKLLPLETDPDFEPDAIKKASVAACGICKWVRAMIVYDQVAKMVGPKKQALAGAEGWGLLVRAANEVRENVARHRKVGELRRLWTFYVMKIVHETNFLAFVSGHLLWFQVCGSNQAELQKVQDNVAKLLEDESHPLPDILNLDFATAKQKKDDLQNQFEVCSKRLVTAEKLINGLGGEKSRWEASSAKLGEQYDNLTGDVLISSGIIAYLGCFLAKYRLESVDSWISLMRDNKVPSSSSFLLRSVIGEDVEIRQWVIDKLPNDQVSIDNALISKNSRRWPLMIDPQIQANKWIRNSKGDKLLVLRLSQNNYARKLEVGISQGQPVLIENVPEVLDPLLEPLLQKAKFKAGNMIMIRLGDSTVEYNEDFRLYITTKLPNPHYSPEICVQVTLLNFMVTPDGLQDQMLGILVQKEEPEVEKKRQNLIIESAQSKAQLKEIEDKILELLSNSKGNILDDEELITTLANSKVTSTRIEERVKEQEKTHLDHQADPQALVQETRETYVPVSVRSSAMFFVIADLCKVEPMYQYSLEWFIDIFLLAIKTAEKPERNLQRRLTALQNQFIKLLYEKVCDSLFAKDKLMLSLLLTFKSMEVDHELNQAEKALLLVGGTTGAEVRPRPQAEWLSDVSWARISELEDLGKGPWPGFCEKFASSLSSWKAVFDSDDPVQAPWPGDIKEQMTPMQQALVLLAVRADATVQGLQNIIMAKLGADFLEPPPFNLEKVYSDSNNVTPLIFVLSSGADPMAELNRLAIKNNMFETKAAVSLGQGQGPKAEFAISEGKTAGNWVILQNCHLAVSWMPMLEKLVEELDPDAVAHTFRLWLSAMPSPHFPVSVLQNGMKMTVEPPKGLKSNLLRAFLSFEEDWFESAGNTDASRKAFRKMLFGLCFFHALIQERCNYGPLGWNIPYQFSEPDRQICVSQLKMFLEENAAIPYAALSYTASEANYGGRVTDAHDRITIANLITDYYCEDILKDGYKFSESGIYYAPKHQPLSGYLEYIRSLPINQMPEVPKIAISSLMSEFPARTDLLAMAVDGCLVPTTVNHQLKPCPSDSAEILATANSMLPKGGGGDGGAPFDTEWLVAKYPTDYNESMISWNTVVNQEALRFNKLLIRVRASLVDIGKAVKGLVIMGPDLEDVANGILLNKQPEFWKKVSYPSLKPMSSYVADLVARMHFFTDWMDNGHPANYWLSGFFFTQSFLTGQLQNFARKNNLPIDTLIWTFEILKKETARGSGLFAIEAVELSRLREHEFGIRELITCRALVMVECLEHLSWNFWRHQILCAGGDGCYVGFGRFELGFLLEDGCVVYGLFMDGARWDNDRQVIQDSLPKVLFSEIPHMHWKPCEKDKDSAVGFLGRRAGEARVSCFPLQSTAAMTIIMHQMRHFCHGSIEYLDAGFIISECLIWEDTTDPLAVYPSPIYKTSERKAGDPVLWSLKAVLVSLWVAVRCVCCSHPLLSRKRISCPSNPRLHLPLFPTSTCYMQHMFLDLVEA</sequence>
<evidence type="ECO:0000256" key="11">
    <source>
        <dbReference type="ARBA" id="ARBA00023175"/>
    </source>
</evidence>
<keyword evidence="8" id="KW-0243">Dynein</keyword>
<dbReference type="Gene3D" id="1.10.8.720">
    <property type="entry name" value="Region D6 of dynein motor"/>
    <property type="match status" value="1"/>
</dbReference>
<keyword evidence="11" id="KW-0505">Motor protein</keyword>
<dbReference type="Pfam" id="PF12781">
    <property type="entry name" value="AAA_9"/>
    <property type="match status" value="1"/>
</dbReference>
<feature type="domain" description="Dynein heavy chain ATP-binding dynein motor region" evidence="21">
    <location>
        <begin position="3171"/>
        <end position="3391"/>
    </location>
</feature>
<dbReference type="InterPro" id="IPR043160">
    <property type="entry name" value="Dynein_C_barrel"/>
</dbReference>
<feature type="domain" description="Dynein heavy chain AAA module D4" evidence="20">
    <location>
        <begin position="1890"/>
        <end position="1986"/>
    </location>
</feature>
<evidence type="ECO:0000259" key="25">
    <source>
        <dbReference type="Pfam" id="PF22597"/>
    </source>
</evidence>
<dbReference type="Gene3D" id="1.10.472.130">
    <property type="match status" value="1"/>
</dbReference>
<keyword evidence="15" id="KW-0812">Transmembrane</keyword>
<dbReference type="FunFam" id="1.20.58.1120:FF:000005">
    <property type="entry name" value="Dynein, axonemal, heavy chain 12"/>
    <property type="match status" value="1"/>
</dbReference>
<feature type="domain" description="Dynein heavy chain AAA module D4" evidence="20">
    <location>
        <begin position="2533"/>
        <end position="2726"/>
    </location>
</feature>
<evidence type="ECO:0000256" key="14">
    <source>
        <dbReference type="SAM" id="Coils"/>
    </source>
</evidence>
<dbReference type="Gene3D" id="1.20.1270.280">
    <property type="match status" value="1"/>
</dbReference>
<dbReference type="GO" id="GO:0005524">
    <property type="term" value="F:ATP binding"/>
    <property type="evidence" value="ECO:0007669"/>
    <property type="project" value="UniProtKB-KW"/>
</dbReference>
<dbReference type="Gene3D" id="1.20.920.30">
    <property type="match status" value="1"/>
</dbReference>
<feature type="domain" description="Dynein heavy chain coiled coil stalk" evidence="19">
    <location>
        <begin position="3033"/>
        <end position="3142"/>
    </location>
</feature>
<dbReference type="InterPro" id="IPR041466">
    <property type="entry name" value="Dynein_AAA5_ext"/>
</dbReference>
<evidence type="ECO:0000256" key="5">
    <source>
        <dbReference type="ARBA" id="ARBA00022701"/>
    </source>
</evidence>
<feature type="domain" description="Dynein heavy chain AAA 5 extension" evidence="22">
    <location>
        <begin position="1355"/>
        <end position="1501"/>
    </location>
</feature>
<evidence type="ECO:0000259" key="23">
    <source>
        <dbReference type="Pfam" id="PF18198"/>
    </source>
</evidence>
<dbReference type="Pfam" id="PF17852">
    <property type="entry name" value="Dynein_AAA_lid"/>
    <property type="match status" value="1"/>
</dbReference>
<dbReference type="GO" id="GO:0051959">
    <property type="term" value="F:dynein light intermediate chain binding"/>
    <property type="evidence" value="ECO:0007669"/>
    <property type="project" value="InterPro"/>
</dbReference>
<evidence type="ECO:0000256" key="15">
    <source>
        <dbReference type="SAM" id="Phobius"/>
    </source>
</evidence>
<dbReference type="Proteomes" id="UP000604046">
    <property type="component" value="Unassembled WGS sequence"/>
</dbReference>
<dbReference type="FunFam" id="1.20.140.100:FF:000004">
    <property type="entry name" value="Dynein axonemal heavy chain 6"/>
    <property type="match status" value="1"/>
</dbReference>
<dbReference type="PANTHER" id="PTHR22878:SF70">
    <property type="entry name" value="DYNEIN HEAVY CHAIN 2, AXONEMAL"/>
    <property type="match status" value="1"/>
</dbReference>
<feature type="coiled-coil region" evidence="14">
    <location>
        <begin position="3339"/>
        <end position="3366"/>
    </location>
</feature>
<feature type="transmembrane region" description="Helical" evidence="15">
    <location>
        <begin position="2073"/>
        <end position="2091"/>
    </location>
</feature>
<evidence type="ECO:0000256" key="1">
    <source>
        <dbReference type="ARBA" id="ARBA00004138"/>
    </source>
</evidence>
<reference evidence="26" key="1">
    <citation type="submission" date="2021-02" db="EMBL/GenBank/DDBJ databases">
        <authorList>
            <person name="Dougan E. K."/>
            <person name="Rhodes N."/>
            <person name="Thang M."/>
            <person name="Chan C."/>
        </authorList>
    </citation>
    <scope>NUCLEOTIDE SEQUENCE</scope>
</reference>
<dbReference type="GO" id="GO:0030286">
    <property type="term" value="C:dynein complex"/>
    <property type="evidence" value="ECO:0007669"/>
    <property type="project" value="UniProtKB-KW"/>
</dbReference>
<dbReference type="InterPro" id="IPR035699">
    <property type="entry name" value="AAA_6"/>
</dbReference>
<evidence type="ECO:0000256" key="7">
    <source>
        <dbReference type="ARBA" id="ARBA00022840"/>
    </source>
</evidence>
<dbReference type="Gene3D" id="1.20.58.1120">
    <property type="match status" value="1"/>
</dbReference>